<dbReference type="PANTHER" id="PTHR10963">
    <property type="entry name" value="GLYCOSYL HYDROLASE-RELATED"/>
    <property type="match status" value="1"/>
</dbReference>
<feature type="disulfide bond" evidence="18">
    <location>
        <begin position="79"/>
        <end position="86"/>
    </location>
</feature>
<keyword evidence="11 18" id="KW-1015">Disulfide bond</keyword>
<dbReference type="InterPro" id="IPR000757">
    <property type="entry name" value="Beta-glucanase-like"/>
</dbReference>
<dbReference type="InterPro" id="IPR013320">
    <property type="entry name" value="ConA-like_dom_sf"/>
</dbReference>
<evidence type="ECO:0000256" key="18">
    <source>
        <dbReference type="PIRSR" id="PIRSR037299-2"/>
    </source>
</evidence>
<dbReference type="GO" id="GO:0031505">
    <property type="term" value="P:fungal-type cell wall organization"/>
    <property type="evidence" value="ECO:0007669"/>
    <property type="project" value="TreeGrafter"/>
</dbReference>
<feature type="domain" description="GH16" evidence="19">
    <location>
        <begin position="28"/>
        <end position="308"/>
    </location>
</feature>
<evidence type="ECO:0000256" key="9">
    <source>
        <dbReference type="ARBA" id="ARBA00022801"/>
    </source>
</evidence>
<comment type="catalytic activity">
    <reaction evidence="1">
        <text>Random endo-hydrolysis of N-acetyl-beta-D-glucosaminide (1-&gt;4)-beta-linkages in chitin and chitodextrins.</text>
        <dbReference type="EC" id="3.2.1.14"/>
    </reaction>
</comment>
<evidence type="ECO:0000256" key="6">
    <source>
        <dbReference type="ARBA" id="ARBA00022676"/>
    </source>
</evidence>
<comment type="similarity">
    <text evidence="16">Belongs to the glycosyl hydrolase 16 family. CRH1 subfamily.</text>
</comment>
<dbReference type="PANTHER" id="PTHR10963:SF68">
    <property type="entry name" value="GLYCOSIDASE CRH1-RELATED"/>
    <property type="match status" value="1"/>
</dbReference>
<evidence type="ECO:0000256" key="16">
    <source>
        <dbReference type="ARBA" id="ARBA00038074"/>
    </source>
</evidence>
<dbReference type="CDD" id="cd02183">
    <property type="entry name" value="GH16_fungal_CRH1_transglycosylase"/>
    <property type="match status" value="1"/>
</dbReference>
<dbReference type="AlphaFoldDB" id="A0A098E3K3"/>
<sequence length="328" mass="35271">MLVQVSLLNVHEEPFFFFLSLSISHSIYIYILCPSPLCCTLLHSISSHLTHLTSTMFSKALTALALVAPLVSAQTFTSCNPLTTTCPPDPAFGKDTVHCDFTKGACPDFKEDAGTSITHNANGAVFTIGGPNQAPTIATGKYIMFGRVDIEVQASTGVGIVTSAVLQSDCLDEIDWEWLGGDNAQVQSNYFSKGDVSTYDRGAFHPVANPVGQFHVYSIEWTPALINWIIDDVVVRTLTYEDAKGGSAFPQTPMQIKLGTWCAGSPDAAEGTIQWAGGLTDFSQAPFKAYYKSISIVDYAGGDAPTTKSVREYIYGDHSGSHGSIRTA</sequence>
<reference evidence="20" key="3">
    <citation type="submission" date="2017-01" db="UniProtKB">
        <authorList>
            <consortium name="EnsemblFungi"/>
        </authorList>
    </citation>
    <scope>IDENTIFICATION</scope>
    <source>
        <strain evidence="20">PH-1 / ATCC MYA-4620 / FGSC 9075 / NRRL 31084</strain>
    </source>
</reference>
<keyword evidence="7" id="KW-0808">Transferase</keyword>
<keyword evidence="9" id="KW-0378">Hydrolase</keyword>
<keyword evidence="8" id="KW-0732">Signal</keyword>
<evidence type="ECO:0000256" key="13">
    <source>
        <dbReference type="ARBA" id="ARBA00023288"/>
    </source>
</evidence>
<dbReference type="EnsemblFungi" id="CEF87658">
    <property type="protein sequence ID" value="CEF87658"/>
    <property type="gene ID" value="FGRRES_05757_M"/>
</dbReference>
<keyword evidence="14" id="KW-0326">Glycosidase</keyword>
<keyword evidence="15" id="KW-0961">Cell wall biogenesis/degradation</keyword>
<dbReference type="EMBL" id="HG970334">
    <property type="status" value="NOT_ANNOTATED_CDS"/>
    <property type="molecule type" value="Genomic_DNA"/>
</dbReference>
<dbReference type="Pfam" id="PF00722">
    <property type="entry name" value="Glyco_hydro_16"/>
    <property type="match status" value="1"/>
</dbReference>
<dbReference type="GO" id="GO:0016757">
    <property type="term" value="F:glycosyltransferase activity"/>
    <property type="evidence" value="ECO:0007669"/>
    <property type="project" value="UniProtKB-KW"/>
</dbReference>
<feature type="active site" description="Proton donor" evidence="17">
    <location>
        <position position="177"/>
    </location>
</feature>
<reference evidence="20" key="2">
    <citation type="journal article" date="2010" name="Nature">
        <title>Comparative genomics reveals mobile pathogenicity chromosomes in Fusarium.</title>
        <authorList>
            <person name="Ma L.J."/>
            <person name="van der Does H.C."/>
            <person name="Borkovich K.A."/>
            <person name="Coleman J.J."/>
            <person name="Daboussi M.J."/>
            <person name="Di Pietro A."/>
            <person name="Dufresne M."/>
            <person name="Freitag M."/>
            <person name="Grabherr M."/>
            <person name="Henrissat B."/>
            <person name="Houterman P.M."/>
            <person name="Kang S."/>
            <person name="Shim W.B."/>
            <person name="Woloshuk C."/>
            <person name="Xie X."/>
            <person name="Xu J.R."/>
            <person name="Antoniw J."/>
            <person name="Baker S.E."/>
            <person name="Bluhm B.H."/>
            <person name="Breakspear A."/>
            <person name="Brown D.W."/>
            <person name="Butchko R.A."/>
            <person name="Chapman S."/>
            <person name="Coulson R."/>
            <person name="Coutinho P.M."/>
            <person name="Danchin E.G."/>
            <person name="Diener A."/>
            <person name="Gale L.R."/>
            <person name="Gardiner D.M."/>
            <person name="Goff S."/>
            <person name="Hammond-Kosack K.E."/>
            <person name="Hilburn K."/>
            <person name="Hua-Van A."/>
            <person name="Jonkers W."/>
            <person name="Kazan K."/>
            <person name="Kodira C.D."/>
            <person name="Koehrsen M."/>
            <person name="Kumar L."/>
            <person name="Lee Y.H."/>
            <person name="Li L."/>
            <person name="Manners J.M."/>
            <person name="Miranda-Saavedra D."/>
            <person name="Mukherjee M."/>
            <person name="Park G."/>
            <person name="Park J."/>
            <person name="Park S.Y."/>
            <person name="Proctor R.H."/>
            <person name="Regev A."/>
            <person name="Ruiz-Roldan M.C."/>
            <person name="Sain D."/>
            <person name="Sakthikumar S."/>
            <person name="Sykes S."/>
            <person name="Schwartz D.C."/>
            <person name="Turgeon B.G."/>
            <person name="Wapinski I."/>
            <person name="Yoder O."/>
            <person name="Young S."/>
            <person name="Zeng Q."/>
            <person name="Zhou S."/>
            <person name="Galagan J."/>
            <person name="Cuomo C.A."/>
            <person name="Kistler H.C."/>
            <person name="Rep M."/>
        </authorList>
    </citation>
    <scope>GENOME REANNOTATION</scope>
    <source>
        <strain evidence="20">PH-1 / ATCC MYA-4620 / FGSC 9075 / NRRL 31084</strain>
    </source>
</reference>
<accession>A0A0E0SMJ5</accession>
<name>A0A098E3K3_GIBZE</name>
<comment type="subcellular location">
    <subcellularLocation>
        <location evidence="2">Cell envelope</location>
    </subcellularLocation>
    <subcellularLocation>
        <location evidence="3">Membrane</location>
        <topology evidence="3">Lipid-anchor</topology>
        <topology evidence="3">GPI-anchor</topology>
    </subcellularLocation>
</comment>
<evidence type="ECO:0000256" key="8">
    <source>
        <dbReference type="ARBA" id="ARBA00022729"/>
    </source>
</evidence>
<dbReference type="GO" id="GO:0005975">
    <property type="term" value="P:carbohydrate metabolic process"/>
    <property type="evidence" value="ECO:0007669"/>
    <property type="project" value="InterPro"/>
</dbReference>
<evidence type="ECO:0000256" key="11">
    <source>
        <dbReference type="ARBA" id="ARBA00023157"/>
    </source>
</evidence>
<evidence type="ECO:0000256" key="5">
    <source>
        <dbReference type="ARBA" id="ARBA00022622"/>
    </source>
</evidence>
<dbReference type="SUPFAM" id="SSF49899">
    <property type="entry name" value="Concanavalin A-like lectins/glucanases"/>
    <property type="match status" value="1"/>
</dbReference>
<keyword evidence="12" id="KW-0325">Glycoprotein</keyword>
<evidence type="ECO:0000256" key="1">
    <source>
        <dbReference type="ARBA" id="ARBA00000822"/>
    </source>
</evidence>
<organism evidence="20">
    <name type="scientific">Gibberella zeae (strain ATCC MYA-4620 / CBS 123657 / FGSC 9075 / NRRL 31084 / PH-1)</name>
    <name type="common">Wheat head blight fungus</name>
    <name type="synonym">Fusarium graminearum</name>
    <dbReference type="NCBI Taxonomy" id="229533"/>
    <lineage>
        <taxon>Eukaryota</taxon>
        <taxon>Fungi</taxon>
        <taxon>Dikarya</taxon>
        <taxon>Ascomycota</taxon>
        <taxon>Pezizomycotina</taxon>
        <taxon>Sordariomycetes</taxon>
        <taxon>Hypocreomycetidae</taxon>
        <taxon>Hypocreales</taxon>
        <taxon>Nectriaceae</taxon>
        <taxon>Fusarium</taxon>
    </lineage>
</organism>
<evidence type="ECO:0000256" key="17">
    <source>
        <dbReference type="PIRSR" id="PIRSR037299-1"/>
    </source>
</evidence>
<keyword evidence="6" id="KW-0328">Glycosyltransferase</keyword>
<keyword evidence="5" id="KW-0336">GPI-anchor</keyword>
<evidence type="ECO:0000256" key="15">
    <source>
        <dbReference type="ARBA" id="ARBA00023316"/>
    </source>
</evidence>
<evidence type="ECO:0000259" key="19">
    <source>
        <dbReference type="PROSITE" id="PS51762"/>
    </source>
</evidence>
<evidence type="ECO:0000256" key="4">
    <source>
        <dbReference type="ARBA" id="ARBA00012729"/>
    </source>
</evidence>
<dbReference type="InterPro" id="IPR017168">
    <property type="entry name" value="CHR-like"/>
</dbReference>
<dbReference type="GO" id="GO:0098552">
    <property type="term" value="C:side of membrane"/>
    <property type="evidence" value="ECO:0007669"/>
    <property type="project" value="UniProtKB-KW"/>
</dbReference>
<keyword evidence="13" id="KW-0449">Lipoprotein</keyword>
<keyword evidence="10" id="KW-0472">Membrane</keyword>
<dbReference type="GO" id="GO:0008843">
    <property type="term" value="F:endochitinase activity"/>
    <property type="evidence" value="ECO:0007669"/>
    <property type="project" value="UniProtKB-EC"/>
</dbReference>
<evidence type="ECO:0000256" key="12">
    <source>
        <dbReference type="ARBA" id="ARBA00023180"/>
    </source>
</evidence>
<dbReference type="GO" id="GO:0009277">
    <property type="term" value="C:fungal-type cell wall"/>
    <property type="evidence" value="ECO:0007669"/>
    <property type="project" value="TreeGrafter"/>
</dbReference>
<protein>
    <recommendedName>
        <fullName evidence="4">chitinase</fullName>
        <ecNumber evidence="4">3.2.1.14</ecNumber>
    </recommendedName>
</protein>
<accession>A0A098E3K3</accession>
<proteinExistence type="inferred from homology"/>
<reference evidence="20" key="1">
    <citation type="journal article" date="2007" name="Science">
        <title>The Fusarium graminearum genome reveals a link between localized polymorphism and pathogen specialization.</title>
        <authorList>
            <person name="Cuomo C.A."/>
            <person name="Gueldener U."/>
            <person name="Xu J.-R."/>
            <person name="Trail F."/>
            <person name="Turgeon B.G."/>
            <person name="Di Pietro A."/>
            <person name="Walton J.D."/>
            <person name="Ma L.-J."/>
            <person name="Baker S.E."/>
            <person name="Rep M."/>
            <person name="Adam G."/>
            <person name="Antoniw J."/>
            <person name="Baldwin T."/>
            <person name="Calvo S.E."/>
            <person name="Chang Y.-L."/>
            <person name="DeCaprio D."/>
            <person name="Gale L.R."/>
            <person name="Gnerre S."/>
            <person name="Goswami R.S."/>
            <person name="Hammond-Kosack K."/>
            <person name="Harris L.J."/>
            <person name="Hilburn K."/>
            <person name="Kennell J.C."/>
            <person name="Kroken S."/>
            <person name="Magnuson J.K."/>
            <person name="Mannhaupt G."/>
            <person name="Mauceli E.W."/>
            <person name="Mewes H.-W."/>
            <person name="Mitterbauer R."/>
            <person name="Muehlbauer G."/>
            <person name="Muensterkoetter M."/>
            <person name="Nelson D."/>
            <person name="O'Donnell K."/>
            <person name="Ouellet T."/>
            <person name="Qi W."/>
            <person name="Quesneville H."/>
            <person name="Roncero M.I.G."/>
            <person name="Seong K.-Y."/>
            <person name="Tetko I.V."/>
            <person name="Urban M."/>
            <person name="Waalwijk C."/>
            <person name="Ward T.J."/>
            <person name="Yao J."/>
            <person name="Birren B.W."/>
            <person name="Kistler H.C."/>
        </authorList>
    </citation>
    <scope>NUCLEOTIDE SEQUENCE [LARGE SCALE GENOMIC DNA]</scope>
    <source>
        <strain evidence="20">PH-1 / ATCC MYA-4620 / FGSC 9075 / NRRL 31084</strain>
    </source>
</reference>
<dbReference type="Gene3D" id="2.60.120.200">
    <property type="match status" value="1"/>
</dbReference>
<feature type="active site" description="Nucleophile" evidence="17">
    <location>
        <position position="173"/>
    </location>
</feature>
<evidence type="ECO:0000256" key="7">
    <source>
        <dbReference type="ARBA" id="ARBA00022679"/>
    </source>
</evidence>
<dbReference type="InterPro" id="IPR050546">
    <property type="entry name" value="Glycosyl_Hydrlase_16"/>
</dbReference>
<evidence type="ECO:0000256" key="3">
    <source>
        <dbReference type="ARBA" id="ARBA00004589"/>
    </source>
</evidence>
<evidence type="ECO:0000256" key="14">
    <source>
        <dbReference type="ARBA" id="ARBA00023295"/>
    </source>
</evidence>
<dbReference type="PROSITE" id="PS51762">
    <property type="entry name" value="GH16_2"/>
    <property type="match status" value="1"/>
</dbReference>
<gene>
    <name evidence="20" type="primary">FG05757.1</name>
</gene>
<dbReference type="EC" id="3.2.1.14" evidence="4"/>
<evidence type="ECO:0000256" key="10">
    <source>
        <dbReference type="ARBA" id="ARBA00023136"/>
    </source>
</evidence>
<evidence type="ECO:0000313" key="20">
    <source>
        <dbReference type="EnsemblFungi" id="CEF87658"/>
    </source>
</evidence>
<dbReference type="PIRSF" id="PIRSF037299">
    <property type="entry name" value="Glycosidase_CRH1_prd"/>
    <property type="match status" value="1"/>
</dbReference>
<evidence type="ECO:0000256" key="2">
    <source>
        <dbReference type="ARBA" id="ARBA00004196"/>
    </source>
</evidence>